<keyword evidence="8" id="KW-0547">Nucleotide-binding</keyword>
<dbReference type="InterPro" id="IPR036890">
    <property type="entry name" value="HATPase_C_sf"/>
</dbReference>
<dbReference type="GO" id="GO:0005886">
    <property type="term" value="C:plasma membrane"/>
    <property type="evidence" value="ECO:0007669"/>
    <property type="project" value="UniProtKB-SubCell"/>
</dbReference>
<dbReference type="InterPro" id="IPR003594">
    <property type="entry name" value="HATPase_dom"/>
</dbReference>
<dbReference type="InterPro" id="IPR004358">
    <property type="entry name" value="Sig_transdc_His_kin-like_C"/>
</dbReference>
<dbReference type="GO" id="GO:0005524">
    <property type="term" value="F:ATP binding"/>
    <property type="evidence" value="ECO:0007669"/>
    <property type="project" value="UniProtKB-KW"/>
</dbReference>
<dbReference type="InterPro" id="IPR036097">
    <property type="entry name" value="HisK_dim/P_sf"/>
</dbReference>
<dbReference type="SUPFAM" id="SSF47384">
    <property type="entry name" value="Homodimeric domain of signal transducing histidine kinase"/>
    <property type="match status" value="1"/>
</dbReference>
<evidence type="ECO:0000256" key="7">
    <source>
        <dbReference type="ARBA" id="ARBA00022692"/>
    </source>
</evidence>
<keyword evidence="12" id="KW-0902">Two-component regulatory system</keyword>
<evidence type="ECO:0000256" key="10">
    <source>
        <dbReference type="ARBA" id="ARBA00022840"/>
    </source>
</evidence>
<dbReference type="InterPro" id="IPR005467">
    <property type="entry name" value="His_kinase_dom"/>
</dbReference>
<dbReference type="EC" id="2.7.13.3" evidence="3"/>
<evidence type="ECO:0000256" key="15">
    <source>
        <dbReference type="SAM" id="Phobius"/>
    </source>
</evidence>
<keyword evidence="7 15" id="KW-0812">Transmembrane</keyword>
<dbReference type="Gene3D" id="3.30.565.10">
    <property type="entry name" value="Histidine kinase-like ATPase, C-terminal domain"/>
    <property type="match status" value="1"/>
</dbReference>
<keyword evidence="13 15" id="KW-0472">Membrane</keyword>
<dbReference type="InterPro" id="IPR050398">
    <property type="entry name" value="HssS/ArlS-like"/>
</dbReference>
<dbReference type="FunFam" id="3.30.565.10:FF:000013">
    <property type="entry name" value="Two-component sensor histidine kinase"/>
    <property type="match status" value="1"/>
</dbReference>
<evidence type="ECO:0000259" key="16">
    <source>
        <dbReference type="PROSITE" id="PS50109"/>
    </source>
</evidence>
<reference evidence="18 19" key="1">
    <citation type="submission" date="2019-01" db="EMBL/GenBank/DDBJ databases">
        <title>Chengkuizengella sp. nov., isolated from deep-sea sediment of East Pacific Ocean.</title>
        <authorList>
            <person name="Yang J."/>
            <person name="Lai Q."/>
            <person name="Shao Z."/>
        </authorList>
    </citation>
    <scope>NUCLEOTIDE SEQUENCE [LARGE SCALE GENOMIC DNA]</scope>
    <source>
        <strain evidence="18 19">YPA3-1-1</strain>
    </source>
</reference>
<evidence type="ECO:0000256" key="12">
    <source>
        <dbReference type="ARBA" id="ARBA00023012"/>
    </source>
</evidence>
<dbReference type="CDD" id="cd00082">
    <property type="entry name" value="HisKA"/>
    <property type="match status" value="1"/>
</dbReference>
<evidence type="ECO:0000256" key="6">
    <source>
        <dbReference type="ARBA" id="ARBA00022679"/>
    </source>
</evidence>
<sequence length="366" mass="41956">MNRKLGRVIFVYMILSFGVSLILAVFITLLLLQMAYLFKDMPLFSNIIESFRESVLYSFGIVPYVFLSIFVLMLVCFLIFNFIILARLNQISAVIGKLANGHFDIEIKQSRVLKASGIIDDLNEMKEQLSLRIEEEKRAVQSKNELVTNVSHDLRTPLTSIIGYLGLIQNDQYKDEVELRYYVDIAYEKSIRLNRMVNDLFEFTKVNNKDVMINYQSFNLIELLKQLSAQFFLELKQANMEIFIHHEDEGVNIDADPDKLMRVFENLISNAIKYGSNGNKIDIIVVKKEEQVVVHVKNYGEKIPSNVLPHIFDRLYRGEKSRSDQTGGAGLGLAIAKGIVELHHGKISVISNEMETDFQVELPMTT</sequence>
<dbReference type="Gene3D" id="6.10.340.10">
    <property type="match status" value="1"/>
</dbReference>
<dbReference type="EMBL" id="SIJB01000029">
    <property type="protein sequence ID" value="NBI30117.1"/>
    <property type="molecule type" value="Genomic_DNA"/>
</dbReference>
<protein>
    <recommendedName>
        <fullName evidence="3">histidine kinase</fullName>
        <ecNumber evidence="3">2.7.13.3</ecNumber>
    </recommendedName>
</protein>
<dbReference type="InterPro" id="IPR003660">
    <property type="entry name" value="HAMP_dom"/>
</dbReference>
<feature type="transmembrane region" description="Helical" evidence="15">
    <location>
        <begin position="56"/>
        <end position="84"/>
    </location>
</feature>
<feature type="coiled-coil region" evidence="14">
    <location>
        <begin position="119"/>
        <end position="146"/>
    </location>
</feature>
<dbReference type="Proteomes" id="UP000448943">
    <property type="component" value="Unassembled WGS sequence"/>
</dbReference>
<comment type="subcellular location">
    <subcellularLocation>
        <location evidence="2">Cell membrane</location>
        <topology evidence="2">Multi-pass membrane protein</topology>
    </subcellularLocation>
</comment>
<dbReference type="FunFam" id="1.10.287.130:FF:000008">
    <property type="entry name" value="Two-component sensor histidine kinase"/>
    <property type="match status" value="1"/>
</dbReference>
<evidence type="ECO:0000259" key="17">
    <source>
        <dbReference type="PROSITE" id="PS50885"/>
    </source>
</evidence>
<dbReference type="SUPFAM" id="SSF55874">
    <property type="entry name" value="ATPase domain of HSP90 chaperone/DNA topoisomerase II/histidine kinase"/>
    <property type="match status" value="1"/>
</dbReference>
<dbReference type="OrthoDB" id="9792991at2"/>
<keyword evidence="9" id="KW-0418">Kinase</keyword>
<comment type="catalytic activity">
    <reaction evidence="1">
        <text>ATP + protein L-histidine = ADP + protein N-phospho-L-histidine.</text>
        <dbReference type="EC" id="2.7.13.3"/>
    </reaction>
</comment>
<dbReference type="PROSITE" id="PS50109">
    <property type="entry name" value="HIS_KIN"/>
    <property type="match status" value="1"/>
</dbReference>
<dbReference type="Gene3D" id="1.10.287.130">
    <property type="match status" value="1"/>
</dbReference>
<keyword evidence="19" id="KW-1185">Reference proteome</keyword>
<name>A0A6N9Q5L8_9BACL</name>
<feature type="domain" description="Histidine kinase" evidence="16">
    <location>
        <begin position="149"/>
        <end position="366"/>
    </location>
</feature>
<evidence type="ECO:0000256" key="11">
    <source>
        <dbReference type="ARBA" id="ARBA00022989"/>
    </source>
</evidence>
<keyword evidence="10" id="KW-0067">ATP-binding</keyword>
<dbReference type="PANTHER" id="PTHR45528">
    <property type="entry name" value="SENSOR HISTIDINE KINASE CPXA"/>
    <property type="match status" value="1"/>
</dbReference>
<dbReference type="Pfam" id="PF00512">
    <property type="entry name" value="HisKA"/>
    <property type="match status" value="1"/>
</dbReference>
<feature type="transmembrane region" description="Helical" evidence="15">
    <location>
        <begin position="12"/>
        <end position="36"/>
    </location>
</feature>
<dbReference type="SMART" id="SM00387">
    <property type="entry name" value="HATPase_c"/>
    <property type="match status" value="1"/>
</dbReference>
<feature type="domain" description="HAMP" evidence="17">
    <location>
        <begin position="82"/>
        <end position="134"/>
    </location>
</feature>
<dbReference type="PROSITE" id="PS50885">
    <property type="entry name" value="HAMP"/>
    <property type="match status" value="1"/>
</dbReference>
<dbReference type="GO" id="GO:0000155">
    <property type="term" value="F:phosphorelay sensor kinase activity"/>
    <property type="evidence" value="ECO:0007669"/>
    <property type="project" value="InterPro"/>
</dbReference>
<proteinExistence type="predicted"/>
<evidence type="ECO:0000256" key="1">
    <source>
        <dbReference type="ARBA" id="ARBA00000085"/>
    </source>
</evidence>
<evidence type="ECO:0000256" key="2">
    <source>
        <dbReference type="ARBA" id="ARBA00004651"/>
    </source>
</evidence>
<dbReference type="RefSeq" id="WP_160646923.1">
    <property type="nucleotide sequence ID" value="NZ_SIJB01000029.1"/>
</dbReference>
<evidence type="ECO:0000256" key="8">
    <source>
        <dbReference type="ARBA" id="ARBA00022741"/>
    </source>
</evidence>
<evidence type="ECO:0000256" key="9">
    <source>
        <dbReference type="ARBA" id="ARBA00022777"/>
    </source>
</evidence>
<keyword evidence="6" id="KW-0808">Transferase</keyword>
<keyword evidence="4" id="KW-1003">Cell membrane</keyword>
<keyword evidence="11 15" id="KW-1133">Transmembrane helix</keyword>
<evidence type="ECO:0000256" key="3">
    <source>
        <dbReference type="ARBA" id="ARBA00012438"/>
    </source>
</evidence>
<evidence type="ECO:0000256" key="5">
    <source>
        <dbReference type="ARBA" id="ARBA00022553"/>
    </source>
</evidence>
<comment type="caution">
    <text evidence="18">The sequence shown here is derived from an EMBL/GenBank/DDBJ whole genome shotgun (WGS) entry which is preliminary data.</text>
</comment>
<evidence type="ECO:0000313" key="19">
    <source>
        <dbReference type="Proteomes" id="UP000448943"/>
    </source>
</evidence>
<keyword evidence="5" id="KW-0597">Phosphoprotein</keyword>
<evidence type="ECO:0000313" key="18">
    <source>
        <dbReference type="EMBL" id="NBI30117.1"/>
    </source>
</evidence>
<dbReference type="CDD" id="cd00075">
    <property type="entry name" value="HATPase"/>
    <property type="match status" value="1"/>
</dbReference>
<evidence type="ECO:0000256" key="13">
    <source>
        <dbReference type="ARBA" id="ARBA00023136"/>
    </source>
</evidence>
<evidence type="ECO:0000256" key="14">
    <source>
        <dbReference type="SAM" id="Coils"/>
    </source>
</evidence>
<gene>
    <name evidence="18" type="ORF">ERL59_14290</name>
</gene>
<dbReference type="SMART" id="SM00388">
    <property type="entry name" value="HisKA"/>
    <property type="match status" value="1"/>
</dbReference>
<organism evidence="18 19">
    <name type="scientific">Chengkuizengella marina</name>
    <dbReference type="NCBI Taxonomy" id="2507566"/>
    <lineage>
        <taxon>Bacteria</taxon>
        <taxon>Bacillati</taxon>
        <taxon>Bacillota</taxon>
        <taxon>Bacilli</taxon>
        <taxon>Bacillales</taxon>
        <taxon>Paenibacillaceae</taxon>
        <taxon>Chengkuizengella</taxon>
    </lineage>
</organism>
<accession>A0A6N9Q5L8</accession>
<dbReference type="PRINTS" id="PR00344">
    <property type="entry name" value="BCTRLSENSOR"/>
</dbReference>
<dbReference type="AlphaFoldDB" id="A0A6N9Q5L8"/>
<dbReference type="PANTHER" id="PTHR45528:SF1">
    <property type="entry name" value="SENSOR HISTIDINE KINASE CPXA"/>
    <property type="match status" value="1"/>
</dbReference>
<dbReference type="Pfam" id="PF02518">
    <property type="entry name" value="HATPase_c"/>
    <property type="match status" value="1"/>
</dbReference>
<keyword evidence="14" id="KW-0175">Coiled coil</keyword>
<evidence type="ECO:0000256" key="4">
    <source>
        <dbReference type="ARBA" id="ARBA00022475"/>
    </source>
</evidence>
<dbReference type="InterPro" id="IPR003661">
    <property type="entry name" value="HisK_dim/P_dom"/>
</dbReference>